<keyword evidence="4 9" id="KW-0812">Transmembrane</keyword>
<accession>A0A964E1A9</accession>
<sequence>MKTISLLGFFHEPPQKPINRPFFFYLTMFLVFSSVVFYSITILLAHIWPEARPLAPANPLSFAYHLILPAGTNHGDSWNAMTAALGLLHEGSTNIYESLFFERGLKFQYPLSSLLPLDLLSRLMPVSARLLNAINSICMAVLVVGLWKLSRHACLQLAMTGTQRTRHRFFWPLMSTLLAVATFYPITRAIQLGQIQIWIDCLVVWICLFFWRGNKLVAGMLIGFICTLKPQLGLLLLWALAWQEYKICLGFLAVFLPLEIATTALYGIHNTLAYLKVLSFISAHGEVYFPNQSFNGLASRLLHNGDSLIWQAHSFAPFDGVVYLTTLITSTALILIALVMPLRLRRGADITDLCVALLCFTMASPIAWEHHYGITLPIFCVMLYRIMAKALAPRRRYLLAVTAVAWCLMANFMPWLNMTAGSVANPLQSYLLFGAIILLTISIVVSLSLAQGDKDSRFPAGQALSSDPLSGPISSGEGIG</sequence>
<keyword evidence="2" id="KW-1003">Cell membrane</keyword>
<proteinExistence type="inferred from homology"/>
<evidence type="ECO:0000256" key="6">
    <source>
        <dbReference type="ARBA" id="ARBA00023136"/>
    </source>
</evidence>
<evidence type="ECO:0000256" key="1">
    <source>
        <dbReference type="ARBA" id="ARBA00004651"/>
    </source>
</evidence>
<feature type="transmembrane region" description="Helical" evidence="9">
    <location>
        <begin position="217"/>
        <end position="240"/>
    </location>
</feature>
<feature type="transmembrane region" description="Helical" evidence="9">
    <location>
        <begin position="22"/>
        <end position="45"/>
    </location>
</feature>
<feature type="transmembrane region" description="Helical" evidence="9">
    <location>
        <begin position="169"/>
        <end position="186"/>
    </location>
</feature>
<keyword evidence="3" id="KW-0808">Transferase</keyword>
<evidence type="ECO:0000313" key="10">
    <source>
        <dbReference type="EMBL" id="MCB8878161.1"/>
    </source>
</evidence>
<evidence type="ECO:0000256" key="7">
    <source>
        <dbReference type="ARBA" id="ARBA00024033"/>
    </source>
</evidence>
<reference evidence="10" key="1">
    <citation type="journal article" date="2021" name="Microorganisms">
        <title>Acidisoma silvae sp. nov. and Acidisomacellulosilytica sp. nov., Two Acidophilic Bacteria Isolated from Decaying Wood, Hydrolyzing Cellulose and Producing Poly-3-hydroxybutyrate.</title>
        <authorList>
            <person name="Mieszkin S."/>
            <person name="Pouder E."/>
            <person name="Uroz S."/>
            <person name="Simon-Colin C."/>
            <person name="Alain K."/>
        </authorList>
    </citation>
    <scope>NUCLEOTIDE SEQUENCE</scope>
    <source>
        <strain evidence="10">HW T2.11</strain>
    </source>
</reference>
<dbReference type="Pfam" id="PF09594">
    <property type="entry name" value="GT87"/>
    <property type="match status" value="1"/>
</dbReference>
<evidence type="ECO:0000256" key="2">
    <source>
        <dbReference type="ARBA" id="ARBA00022475"/>
    </source>
</evidence>
<evidence type="ECO:0000256" key="8">
    <source>
        <dbReference type="SAM" id="MobiDB-lite"/>
    </source>
</evidence>
<keyword evidence="11" id="KW-1185">Reference proteome</keyword>
<comment type="subcellular location">
    <subcellularLocation>
        <location evidence="1">Cell membrane</location>
        <topology evidence="1">Multi-pass membrane protein</topology>
    </subcellularLocation>
</comment>
<feature type="transmembrane region" description="Helical" evidence="9">
    <location>
        <begin position="430"/>
        <end position="450"/>
    </location>
</feature>
<feature type="transmembrane region" description="Helical" evidence="9">
    <location>
        <begin position="397"/>
        <end position="418"/>
    </location>
</feature>
<evidence type="ECO:0000256" key="5">
    <source>
        <dbReference type="ARBA" id="ARBA00022989"/>
    </source>
</evidence>
<comment type="caution">
    <text evidence="10">The sequence shown here is derived from an EMBL/GenBank/DDBJ whole genome shotgun (WGS) entry which is preliminary data.</text>
</comment>
<feature type="transmembrane region" description="Helical" evidence="9">
    <location>
        <begin position="320"/>
        <end position="338"/>
    </location>
</feature>
<feature type="region of interest" description="Disordered" evidence="8">
    <location>
        <begin position="460"/>
        <end position="480"/>
    </location>
</feature>
<gene>
    <name evidence="10" type="ORF">ASILVAE211_23460</name>
</gene>
<feature type="transmembrane region" description="Helical" evidence="9">
    <location>
        <begin position="247"/>
        <end position="268"/>
    </location>
</feature>
<protein>
    <submittedName>
        <fullName evidence="10">DUF2029 domain-containing protein</fullName>
    </submittedName>
</protein>
<comment type="similarity">
    <text evidence="7">Belongs to the glycosyltransferase 87 family.</text>
</comment>
<reference evidence="10" key="2">
    <citation type="submission" date="2021-01" db="EMBL/GenBank/DDBJ databases">
        <authorList>
            <person name="Mieszkin S."/>
            <person name="Pouder E."/>
            <person name="Alain K."/>
        </authorList>
    </citation>
    <scope>NUCLEOTIDE SEQUENCE</scope>
    <source>
        <strain evidence="10">HW T2.11</strain>
    </source>
</reference>
<organism evidence="10 11">
    <name type="scientific">Acidisoma silvae</name>
    <dbReference type="NCBI Taxonomy" id="2802396"/>
    <lineage>
        <taxon>Bacteria</taxon>
        <taxon>Pseudomonadati</taxon>
        <taxon>Pseudomonadota</taxon>
        <taxon>Alphaproteobacteria</taxon>
        <taxon>Acetobacterales</taxon>
        <taxon>Acidocellaceae</taxon>
        <taxon>Acidisoma</taxon>
    </lineage>
</organism>
<dbReference type="AlphaFoldDB" id="A0A964E1A9"/>
<keyword evidence="6 9" id="KW-0472">Membrane</keyword>
<feature type="transmembrane region" description="Helical" evidence="9">
    <location>
        <begin position="130"/>
        <end position="149"/>
    </location>
</feature>
<name>A0A964E1A9_9PROT</name>
<dbReference type="RefSeq" id="WP_227323807.1">
    <property type="nucleotide sequence ID" value="NZ_JAESVB010000025.1"/>
</dbReference>
<keyword evidence="5 9" id="KW-1133">Transmembrane helix</keyword>
<evidence type="ECO:0000313" key="11">
    <source>
        <dbReference type="Proteomes" id="UP000708298"/>
    </source>
</evidence>
<evidence type="ECO:0000256" key="3">
    <source>
        <dbReference type="ARBA" id="ARBA00022679"/>
    </source>
</evidence>
<evidence type="ECO:0000256" key="4">
    <source>
        <dbReference type="ARBA" id="ARBA00022692"/>
    </source>
</evidence>
<evidence type="ECO:0000256" key="9">
    <source>
        <dbReference type="SAM" id="Phobius"/>
    </source>
</evidence>
<dbReference type="InterPro" id="IPR018584">
    <property type="entry name" value="GT87"/>
</dbReference>
<dbReference type="Proteomes" id="UP000708298">
    <property type="component" value="Unassembled WGS sequence"/>
</dbReference>
<dbReference type="EMBL" id="JAESVB010000025">
    <property type="protein sequence ID" value="MCB8878161.1"/>
    <property type="molecule type" value="Genomic_DNA"/>
</dbReference>
<dbReference type="GO" id="GO:0005886">
    <property type="term" value="C:plasma membrane"/>
    <property type="evidence" value="ECO:0007669"/>
    <property type="project" value="UniProtKB-SubCell"/>
</dbReference>
<dbReference type="GO" id="GO:0016758">
    <property type="term" value="F:hexosyltransferase activity"/>
    <property type="evidence" value="ECO:0007669"/>
    <property type="project" value="InterPro"/>
</dbReference>